<reference evidence="1 2" key="1">
    <citation type="submission" date="2020-03" db="EMBL/GenBank/DDBJ databases">
        <title>Whole genome shotgun sequence of Phytohabitans flavus NBRC 107702.</title>
        <authorList>
            <person name="Komaki H."/>
            <person name="Tamura T."/>
        </authorList>
    </citation>
    <scope>NUCLEOTIDE SEQUENCE [LARGE SCALE GENOMIC DNA]</scope>
    <source>
        <strain evidence="1 2">NBRC 107702</strain>
    </source>
</reference>
<dbReference type="AlphaFoldDB" id="A0A6F8XQL0"/>
<name>A0A6F8XQL0_9ACTN</name>
<organism evidence="1 2">
    <name type="scientific">Phytohabitans flavus</name>
    <dbReference type="NCBI Taxonomy" id="1076124"/>
    <lineage>
        <taxon>Bacteria</taxon>
        <taxon>Bacillati</taxon>
        <taxon>Actinomycetota</taxon>
        <taxon>Actinomycetes</taxon>
        <taxon>Micromonosporales</taxon>
        <taxon>Micromonosporaceae</taxon>
    </lineage>
</organism>
<reference evidence="1 2" key="2">
    <citation type="submission" date="2020-03" db="EMBL/GenBank/DDBJ databases">
        <authorList>
            <person name="Ichikawa N."/>
            <person name="Kimura A."/>
            <person name="Kitahashi Y."/>
            <person name="Uohara A."/>
        </authorList>
    </citation>
    <scope>NUCLEOTIDE SEQUENCE [LARGE SCALE GENOMIC DNA]</scope>
    <source>
        <strain evidence="1 2">NBRC 107702</strain>
    </source>
</reference>
<evidence type="ECO:0000313" key="1">
    <source>
        <dbReference type="EMBL" id="BCB76097.1"/>
    </source>
</evidence>
<evidence type="ECO:0000313" key="2">
    <source>
        <dbReference type="Proteomes" id="UP000502508"/>
    </source>
</evidence>
<dbReference type="GO" id="GO:0030077">
    <property type="term" value="C:plasma membrane light-harvesting complex"/>
    <property type="evidence" value="ECO:0007669"/>
    <property type="project" value="InterPro"/>
</dbReference>
<dbReference type="Gene3D" id="3.90.50.10">
    <property type="entry name" value="Photosynthetic Reaction Center, subunit H, domain 2"/>
    <property type="match status" value="1"/>
</dbReference>
<accession>A0A6F8XQL0</accession>
<dbReference type="InterPro" id="IPR011033">
    <property type="entry name" value="PRC_barrel-like_sf"/>
</dbReference>
<gene>
    <name evidence="1" type="ORF">Pflav_025070</name>
</gene>
<dbReference type="GO" id="GO:0019684">
    <property type="term" value="P:photosynthesis, light reaction"/>
    <property type="evidence" value="ECO:0007669"/>
    <property type="project" value="InterPro"/>
</dbReference>
<dbReference type="InterPro" id="IPR014747">
    <property type="entry name" value="Bac_photo_RC_H_C"/>
</dbReference>
<dbReference type="KEGG" id="pfla:Pflav_025070"/>
<dbReference type="EMBL" id="AP022870">
    <property type="protein sequence ID" value="BCB76097.1"/>
    <property type="molecule type" value="Genomic_DNA"/>
</dbReference>
<sequence>MMQPFIPWAWRDPGLLMGQDPTLLKRRDESLEADEEAHASLAGYDVEATDGGIGSIDEASYAVGEAYLVVDTGPWIFGRKVLLPAGTVQHVDHVERKVYVDRTKEQIKSSPEYDKDTFATPEYRDRVGTYYTDSYRDVPPPLR</sequence>
<dbReference type="SUPFAM" id="SSF50346">
    <property type="entry name" value="PRC-barrel domain"/>
    <property type="match status" value="1"/>
</dbReference>
<protein>
    <recommendedName>
        <fullName evidence="3">PRC-barrel domain-containing protein</fullName>
    </recommendedName>
</protein>
<keyword evidence="2" id="KW-1185">Reference proteome</keyword>
<dbReference type="Proteomes" id="UP000502508">
    <property type="component" value="Chromosome"/>
</dbReference>
<evidence type="ECO:0008006" key="3">
    <source>
        <dbReference type="Google" id="ProtNLM"/>
    </source>
</evidence>
<proteinExistence type="predicted"/>